<dbReference type="EMBL" id="JAPDFL010000001">
    <property type="protein sequence ID" value="MCW1933752.1"/>
    <property type="molecule type" value="Genomic_DNA"/>
</dbReference>
<dbReference type="Proteomes" id="UP001208938">
    <property type="component" value="Unassembled WGS sequence"/>
</dbReference>
<keyword evidence="2" id="KW-1185">Reference proteome</keyword>
<dbReference type="RefSeq" id="WP_264506628.1">
    <property type="nucleotide sequence ID" value="NZ_JAPDFL010000001.1"/>
</dbReference>
<accession>A0ABT3H1U1</accession>
<reference evidence="1 2" key="1">
    <citation type="submission" date="2022-10" db="EMBL/GenBank/DDBJ databases">
        <title>Pararhodobacter sp. nov., isolated from marine algae.</title>
        <authorList>
            <person name="Choi B.J."/>
            <person name="Kim J.M."/>
            <person name="Lee J.K."/>
            <person name="Choi D.G."/>
            <person name="Jeon C.O."/>
        </authorList>
    </citation>
    <scope>NUCLEOTIDE SEQUENCE [LARGE SCALE GENOMIC DNA]</scope>
    <source>
        <strain evidence="1 2">ZQ420</strain>
    </source>
</reference>
<name>A0ABT3H1U1_9RHOB</name>
<comment type="caution">
    <text evidence="1">The sequence shown here is derived from an EMBL/GenBank/DDBJ whole genome shotgun (WGS) entry which is preliminary data.</text>
</comment>
<gene>
    <name evidence="1" type="ORF">OKW52_16185</name>
</gene>
<protein>
    <submittedName>
        <fullName evidence="1">Uncharacterized protein</fullName>
    </submittedName>
</protein>
<sequence length="53" mass="5499">MTLARVLFVVLSVLSFGGAGYLGYRGIGGVSADLDRSIRVGSGGNSFYNSNVK</sequence>
<proteinExistence type="predicted"/>
<evidence type="ECO:0000313" key="1">
    <source>
        <dbReference type="EMBL" id="MCW1933752.1"/>
    </source>
</evidence>
<organism evidence="1 2">
    <name type="scientific">Pararhodobacter zhoushanensis</name>
    <dbReference type="NCBI Taxonomy" id="2479545"/>
    <lineage>
        <taxon>Bacteria</taxon>
        <taxon>Pseudomonadati</taxon>
        <taxon>Pseudomonadota</taxon>
        <taxon>Alphaproteobacteria</taxon>
        <taxon>Rhodobacterales</taxon>
        <taxon>Paracoccaceae</taxon>
        <taxon>Pararhodobacter</taxon>
    </lineage>
</organism>
<evidence type="ECO:0000313" key="2">
    <source>
        <dbReference type="Proteomes" id="UP001208938"/>
    </source>
</evidence>